<feature type="binding site" evidence="13">
    <location>
        <position position="306"/>
    </location>
    <ligand>
        <name>S-adenosyl-L-methionine</name>
        <dbReference type="ChEBI" id="CHEBI:59789"/>
    </ligand>
</feature>
<evidence type="ECO:0000256" key="10">
    <source>
        <dbReference type="ARBA" id="ARBA00030399"/>
    </source>
</evidence>
<dbReference type="SUPFAM" id="SSF48013">
    <property type="entry name" value="NusB-like"/>
    <property type="match status" value="1"/>
</dbReference>
<keyword evidence="5" id="KW-0698">rRNA processing</keyword>
<dbReference type="InterPro" id="IPR001678">
    <property type="entry name" value="MeTrfase_RsmB-F_NOP2_dom"/>
</dbReference>
<evidence type="ECO:0000256" key="8">
    <source>
        <dbReference type="ARBA" id="ARBA00022691"/>
    </source>
</evidence>
<feature type="binding site" evidence="13">
    <location>
        <begin position="255"/>
        <end position="261"/>
    </location>
    <ligand>
        <name>S-adenosyl-L-methionine</name>
        <dbReference type="ChEBI" id="CHEBI:59789"/>
    </ligand>
</feature>
<dbReference type="PROSITE" id="PS51686">
    <property type="entry name" value="SAM_MT_RSMB_NOP"/>
    <property type="match status" value="1"/>
</dbReference>
<dbReference type="Proteomes" id="UP000515243">
    <property type="component" value="Chromosome 1"/>
</dbReference>
<proteinExistence type="inferred from homology"/>
<dbReference type="NCBIfam" id="TIGR00563">
    <property type="entry name" value="rsmB"/>
    <property type="match status" value="1"/>
</dbReference>
<dbReference type="InterPro" id="IPR004573">
    <property type="entry name" value="rRNA_ssu_MeTfrase_B"/>
</dbReference>
<evidence type="ECO:0000256" key="4">
    <source>
        <dbReference type="ARBA" id="ARBA00022490"/>
    </source>
</evidence>
<dbReference type="PANTHER" id="PTHR22807:SF53">
    <property type="entry name" value="RIBOSOMAL RNA SMALL SUBUNIT METHYLTRANSFERASE B-RELATED"/>
    <property type="match status" value="1"/>
</dbReference>
<dbReference type="InterPro" id="IPR049560">
    <property type="entry name" value="MeTrfase_RsmB-F_NOP2_cat"/>
</dbReference>
<comment type="subcellular location">
    <subcellularLocation>
        <location evidence="2">Cytoplasm</location>
    </subcellularLocation>
</comment>
<dbReference type="GO" id="GO:0008649">
    <property type="term" value="F:rRNA methyltransferase activity"/>
    <property type="evidence" value="ECO:0007669"/>
    <property type="project" value="InterPro"/>
</dbReference>
<comment type="function">
    <text evidence="1">Specifically methylates the cytosine at position 967 (m5C967) of 16S rRNA.</text>
</comment>
<comment type="similarity">
    <text evidence="13">Belongs to the class I-like SAM-binding methyltransferase superfamily. RsmB/NOP family.</text>
</comment>
<evidence type="ECO:0000256" key="1">
    <source>
        <dbReference type="ARBA" id="ARBA00002724"/>
    </source>
</evidence>
<dbReference type="EMBL" id="CP040626">
    <property type="protein sequence ID" value="QMW90416.1"/>
    <property type="molecule type" value="Genomic_DNA"/>
</dbReference>
<evidence type="ECO:0000256" key="6">
    <source>
        <dbReference type="ARBA" id="ARBA00022603"/>
    </source>
</evidence>
<keyword evidence="9 13" id="KW-0694">RNA-binding</keyword>
<evidence type="ECO:0000256" key="13">
    <source>
        <dbReference type="PROSITE-ProRule" id="PRU01023"/>
    </source>
</evidence>
<dbReference type="Gene3D" id="1.10.940.10">
    <property type="entry name" value="NusB-like"/>
    <property type="match status" value="1"/>
</dbReference>
<dbReference type="InterPro" id="IPR035926">
    <property type="entry name" value="NusB-like_sf"/>
</dbReference>
<evidence type="ECO:0000256" key="5">
    <source>
        <dbReference type="ARBA" id="ARBA00022552"/>
    </source>
</evidence>
<dbReference type="InterPro" id="IPR054728">
    <property type="entry name" value="RsmB-like_ferredoxin"/>
</dbReference>
<keyword evidence="8 13" id="KW-0949">S-adenosyl-L-methionine</keyword>
<keyword evidence="4" id="KW-0963">Cytoplasm</keyword>
<comment type="catalytic activity">
    <reaction evidence="12">
        <text>cytidine(967) in 16S rRNA + S-adenosyl-L-methionine = 5-methylcytidine(967) in 16S rRNA + S-adenosyl-L-homocysteine + H(+)</text>
        <dbReference type="Rhea" id="RHEA:42748"/>
        <dbReference type="Rhea" id="RHEA-COMP:10219"/>
        <dbReference type="Rhea" id="RHEA-COMP:10220"/>
        <dbReference type="ChEBI" id="CHEBI:15378"/>
        <dbReference type="ChEBI" id="CHEBI:57856"/>
        <dbReference type="ChEBI" id="CHEBI:59789"/>
        <dbReference type="ChEBI" id="CHEBI:74483"/>
        <dbReference type="ChEBI" id="CHEBI:82748"/>
        <dbReference type="EC" id="2.1.1.176"/>
    </reaction>
</comment>
<dbReference type="Pfam" id="PF22458">
    <property type="entry name" value="RsmF-B_ferredox"/>
    <property type="match status" value="1"/>
</dbReference>
<dbReference type="GO" id="GO:0003723">
    <property type="term" value="F:RNA binding"/>
    <property type="evidence" value="ECO:0007669"/>
    <property type="project" value="UniProtKB-UniRule"/>
</dbReference>
<dbReference type="PANTHER" id="PTHR22807">
    <property type="entry name" value="NOP2 YEAST -RELATED NOL1/NOP2/FMU SUN DOMAIN-CONTAINING"/>
    <property type="match status" value="1"/>
</dbReference>
<dbReference type="FunFam" id="3.40.50.150:FF:000022">
    <property type="entry name" value="Ribosomal RNA small subunit methyltransferase B"/>
    <property type="match status" value="1"/>
</dbReference>
<dbReference type="SUPFAM" id="SSF53335">
    <property type="entry name" value="S-adenosyl-L-methionine-dependent methyltransferases"/>
    <property type="match status" value="1"/>
</dbReference>
<feature type="active site" description="Nucleophile" evidence="13">
    <location>
        <position position="377"/>
    </location>
</feature>
<evidence type="ECO:0000259" key="14">
    <source>
        <dbReference type="PROSITE" id="PS51686"/>
    </source>
</evidence>
<dbReference type="InterPro" id="IPR023267">
    <property type="entry name" value="RCMT"/>
</dbReference>
<dbReference type="PRINTS" id="PR02008">
    <property type="entry name" value="RCMTFAMILY"/>
</dbReference>
<evidence type="ECO:0000256" key="2">
    <source>
        <dbReference type="ARBA" id="ARBA00004496"/>
    </source>
</evidence>
<dbReference type="FunFam" id="1.10.940.10:FF:000006">
    <property type="entry name" value="16S rRNA (Cytosine(967)-C(5))-methyltransferase RsmB"/>
    <property type="match status" value="1"/>
</dbReference>
<dbReference type="InterPro" id="IPR006027">
    <property type="entry name" value="NusB_RsmB_TIM44"/>
</dbReference>
<dbReference type="GO" id="GO:0005737">
    <property type="term" value="C:cytoplasm"/>
    <property type="evidence" value="ECO:0007669"/>
    <property type="project" value="UniProtKB-SubCell"/>
</dbReference>
<sequence length="438" mass="49763">MNCRKLAVKILNRVLNEGAYSNIILSKELNEVELNDKDKALLTEIVYGVLRRKRTLDVIIANFVKDIKLMDKNILNILRVAIYQMNFLDKIPTYAACNEAVEEAKEISESDSKLVNGILRSFTKNPDDINVPGNKIDEYAYKFSFEPWMIRLLIKQYGENVAKKIMSGLNTIPKVSIRVNELNSDYDEVYEKLEEMEYEISEGVICPEAINIKGGKSIENNPLFKEGKITVQDESAMLVAPLLDLKEGMTVVDLCSAPGGKTTHIAEILGNTGKVLAFDLHESKLGLIKENCERLGITNVTTFAQDATKLNAELVASTDRVLIDVPCSGLGIIRKKPEIKWNKKRNDLREIIPVQREIMNNAWQYLKQGGVMIYSTCTLNKEENEENIEWFLNNHEDCEVKRIFVGKQDNLVYSREGLLTVMPNENMDGFFIAKLEKR</sequence>
<keyword evidence="7 13" id="KW-0808">Transferase</keyword>
<gene>
    <name evidence="15" type="primary">rsmB</name>
    <name evidence="15" type="ORF">FF104_05455</name>
</gene>
<evidence type="ECO:0000313" key="16">
    <source>
        <dbReference type="Proteomes" id="UP000515243"/>
    </source>
</evidence>
<evidence type="ECO:0000256" key="9">
    <source>
        <dbReference type="ARBA" id="ARBA00022884"/>
    </source>
</evidence>
<accession>A0AAP9UDJ3</accession>
<dbReference type="RefSeq" id="WP_035762498.1">
    <property type="nucleotide sequence ID" value="NZ_AP019716.1"/>
</dbReference>
<reference evidence="15 16" key="1">
    <citation type="submission" date="2019-05" db="EMBL/GenBank/DDBJ databases">
        <authorList>
            <person name="Schori C."/>
            <person name="Ahrens C."/>
        </authorList>
    </citation>
    <scope>NUCLEOTIDE SEQUENCE [LARGE SCALE GENOMIC DNA]</scope>
    <source>
        <strain evidence="15 16">DSM 10702</strain>
    </source>
</reference>
<evidence type="ECO:0000313" key="15">
    <source>
        <dbReference type="EMBL" id="QMW90416.1"/>
    </source>
</evidence>
<organism evidence="15 16">
    <name type="scientific">Clostridium butyricum</name>
    <dbReference type="NCBI Taxonomy" id="1492"/>
    <lineage>
        <taxon>Bacteria</taxon>
        <taxon>Bacillati</taxon>
        <taxon>Bacillota</taxon>
        <taxon>Clostridia</taxon>
        <taxon>Eubacteriales</taxon>
        <taxon>Clostridiaceae</taxon>
        <taxon>Clostridium</taxon>
    </lineage>
</organism>
<dbReference type="CDD" id="cd02440">
    <property type="entry name" value="AdoMet_MTases"/>
    <property type="match status" value="1"/>
</dbReference>
<dbReference type="Gene3D" id="3.40.50.150">
    <property type="entry name" value="Vaccinia Virus protein VP39"/>
    <property type="match status" value="1"/>
</dbReference>
<evidence type="ECO:0000256" key="7">
    <source>
        <dbReference type="ARBA" id="ARBA00022679"/>
    </source>
</evidence>
<dbReference type="NCBIfam" id="NF011494">
    <property type="entry name" value="PRK14902.1"/>
    <property type="match status" value="1"/>
</dbReference>
<dbReference type="Pfam" id="PF01189">
    <property type="entry name" value="Methyltr_RsmB-F"/>
    <property type="match status" value="1"/>
</dbReference>
<feature type="domain" description="SAM-dependent MTase RsmB/NOP-type" evidence="14">
    <location>
        <begin position="165"/>
        <end position="438"/>
    </location>
</feature>
<keyword evidence="6 13" id="KW-0489">Methyltransferase</keyword>
<dbReference type="InterPro" id="IPR029063">
    <property type="entry name" value="SAM-dependent_MTases_sf"/>
</dbReference>
<evidence type="ECO:0000256" key="12">
    <source>
        <dbReference type="ARBA" id="ARBA00047283"/>
    </source>
</evidence>
<dbReference type="EC" id="2.1.1.176" evidence="3"/>
<dbReference type="Pfam" id="PF01029">
    <property type="entry name" value="NusB"/>
    <property type="match status" value="1"/>
</dbReference>
<dbReference type="GO" id="GO:0006355">
    <property type="term" value="P:regulation of DNA-templated transcription"/>
    <property type="evidence" value="ECO:0007669"/>
    <property type="project" value="InterPro"/>
</dbReference>
<dbReference type="AlphaFoldDB" id="A0AAP9UDJ3"/>
<evidence type="ECO:0000256" key="11">
    <source>
        <dbReference type="ARBA" id="ARBA00031088"/>
    </source>
</evidence>
<evidence type="ECO:0000256" key="3">
    <source>
        <dbReference type="ARBA" id="ARBA00012140"/>
    </source>
</evidence>
<feature type="binding site" evidence="13">
    <location>
        <position position="279"/>
    </location>
    <ligand>
        <name>S-adenosyl-L-methionine</name>
        <dbReference type="ChEBI" id="CHEBI:59789"/>
    </ligand>
</feature>
<name>A0AAP9UDJ3_CLOBU</name>
<dbReference type="GeneID" id="92943589"/>
<feature type="binding site" evidence="13">
    <location>
        <position position="324"/>
    </location>
    <ligand>
        <name>S-adenosyl-L-methionine</name>
        <dbReference type="ChEBI" id="CHEBI:59789"/>
    </ligand>
</feature>
<protein>
    <recommendedName>
        <fullName evidence="3">16S rRNA (cytosine(967)-C(5))-methyltransferase</fullName>
        <ecNumber evidence="3">2.1.1.176</ecNumber>
    </recommendedName>
    <alternativeName>
        <fullName evidence="10">16S rRNA m5C967 methyltransferase</fullName>
    </alternativeName>
    <alternativeName>
        <fullName evidence="11">rRNA (cytosine-C(5)-)-methyltransferase RsmB</fullName>
    </alternativeName>
</protein>